<evidence type="ECO:0000256" key="3">
    <source>
        <dbReference type="ARBA" id="ARBA00023143"/>
    </source>
</evidence>
<evidence type="ECO:0000256" key="4">
    <source>
        <dbReference type="HAMAP-Rule" id="MF_00724"/>
    </source>
</evidence>
<name>A0ABV1BS70_9FIRM</name>
<comment type="similarity">
    <text evidence="2 4">Belongs to the FliE family.</text>
</comment>
<proteinExistence type="inferred from homology"/>
<keyword evidence="5" id="KW-0966">Cell projection</keyword>
<dbReference type="PANTHER" id="PTHR34653:SF1">
    <property type="entry name" value="FLAGELLAR HOOK-BASAL BODY COMPLEX PROTEIN FLIE"/>
    <property type="match status" value="1"/>
</dbReference>
<evidence type="ECO:0000313" key="6">
    <source>
        <dbReference type="Proteomes" id="UP001442364"/>
    </source>
</evidence>
<keyword evidence="3 4" id="KW-0975">Bacterial flagellum</keyword>
<keyword evidence="5" id="KW-0282">Flagellum</keyword>
<protein>
    <recommendedName>
        <fullName evidence="4">Flagellar hook-basal body complex protein FliE</fullName>
    </recommendedName>
</protein>
<sequence>MDLTTAVNSLGSDYVNKVSDLLTNKTNTASGTTDDSSFDSVFNAVSGLLDSTNSYIQQAQQAEVDYALGNMTNTHELGVYQQKANIALQYTVAIRDKALEAYKEIMNMQI</sequence>
<dbReference type="InterPro" id="IPR001624">
    <property type="entry name" value="FliE"/>
</dbReference>
<evidence type="ECO:0000313" key="5">
    <source>
        <dbReference type="EMBL" id="MEQ2378350.1"/>
    </source>
</evidence>
<dbReference type="RefSeq" id="WP_022502714.1">
    <property type="nucleotide sequence ID" value="NZ_DAWCMB010000410.1"/>
</dbReference>
<reference evidence="5 6" key="1">
    <citation type="submission" date="2024-03" db="EMBL/GenBank/DDBJ databases">
        <title>Human intestinal bacterial collection.</title>
        <authorList>
            <person name="Pauvert C."/>
            <person name="Hitch T.C.A."/>
            <person name="Clavel T."/>
        </authorList>
    </citation>
    <scope>NUCLEOTIDE SEQUENCE [LARGE SCALE GENOMIC DNA]</scope>
    <source>
        <strain evidence="5 6">CLA-AA-H255</strain>
    </source>
</reference>
<dbReference type="PANTHER" id="PTHR34653">
    <property type="match status" value="1"/>
</dbReference>
<dbReference type="Pfam" id="PF02049">
    <property type="entry name" value="FliE"/>
    <property type="match status" value="1"/>
</dbReference>
<comment type="subcellular location">
    <subcellularLocation>
        <location evidence="1 4">Bacterial flagellum basal body</location>
    </subcellularLocation>
</comment>
<dbReference type="Proteomes" id="UP001442364">
    <property type="component" value="Unassembled WGS sequence"/>
</dbReference>
<evidence type="ECO:0000256" key="1">
    <source>
        <dbReference type="ARBA" id="ARBA00004117"/>
    </source>
</evidence>
<organism evidence="5 6">
    <name type="scientific">[Lactobacillus] rogosae</name>
    <dbReference type="NCBI Taxonomy" id="706562"/>
    <lineage>
        <taxon>Bacteria</taxon>
        <taxon>Bacillati</taxon>
        <taxon>Bacillota</taxon>
        <taxon>Clostridia</taxon>
        <taxon>Lachnospirales</taxon>
        <taxon>Lachnospiraceae</taxon>
        <taxon>Lachnospira</taxon>
    </lineage>
</organism>
<dbReference type="EMBL" id="JBBMER010000001">
    <property type="protein sequence ID" value="MEQ2378350.1"/>
    <property type="molecule type" value="Genomic_DNA"/>
</dbReference>
<keyword evidence="5" id="KW-0969">Cilium</keyword>
<keyword evidence="6" id="KW-1185">Reference proteome</keyword>
<dbReference type="HAMAP" id="MF_00724">
    <property type="entry name" value="FliE"/>
    <property type="match status" value="1"/>
</dbReference>
<accession>A0ABV1BS70</accession>
<comment type="caution">
    <text evidence="5">The sequence shown here is derived from an EMBL/GenBank/DDBJ whole genome shotgun (WGS) entry which is preliminary data.</text>
</comment>
<evidence type="ECO:0000256" key="2">
    <source>
        <dbReference type="ARBA" id="ARBA00009272"/>
    </source>
</evidence>
<gene>
    <name evidence="4" type="primary">fliE</name>
    <name evidence="5" type="ORF">WMO14_00430</name>
</gene>